<dbReference type="Gene3D" id="1.25.40.10">
    <property type="entry name" value="Tetratricopeptide repeat domain"/>
    <property type="match status" value="1"/>
</dbReference>
<dbReference type="PANTHER" id="PTHR44943:SF8">
    <property type="entry name" value="TPR REPEAT-CONTAINING PROTEIN MJ0263"/>
    <property type="match status" value="1"/>
</dbReference>
<dbReference type="Pfam" id="PF13432">
    <property type="entry name" value="TPR_16"/>
    <property type="match status" value="1"/>
</dbReference>
<dbReference type="RefSeq" id="WP_393011848.1">
    <property type="nucleotide sequence ID" value="NZ_JAZAQF010000043.1"/>
</dbReference>
<keyword evidence="1" id="KW-0677">Repeat</keyword>
<evidence type="ECO:0000256" key="3">
    <source>
        <dbReference type="PROSITE-ProRule" id="PRU00339"/>
    </source>
</evidence>
<dbReference type="InterPro" id="IPR019734">
    <property type="entry name" value="TPR_rpt"/>
</dbReference>
<dbReference type="Pfam" id="PF00515">
    <property type="entry name" value="TPR_1"/>
    <property type="match status" value="1"/>
</dbReference>
<dbReference type="SMART" id="SM00028">
    <property type="entry name" value="TPR"/>
    <property type="match status" value="4"/>
</dbReference>
<sequence>MKISSLSKKILKENFLTDQEKIFATIFHYCQKLDACPGWLDGYNFLAKILIEQEAVPEAIAVYQQSIQVLPEQATLYVNLATLLLTQGNFAAALRAYEQAILLDPNWHHSYLCLARLHKHLAQLEDAIAACDRGLKVSPGAGDLWQLRSQCLEQQGRWEAAIESYLHLLAINPGSDVAYQAIKRLGVDHQRQDWFDFCSQHDLTPSLLHRFSQIISCDDSLVWSTALPKNSSNQDDGALTLTPQVGDCFELKAAMVWIESQTVAILNHERKFLVEACSGKLSTLIREKSTPDRSEIQPGKALILSTLCGENYYHWMFDILPRIGTYKEKFYQDENALDKIDYFVFDKINHPFHKESLSLLGIETSKVIETGSQAVLCFESVLVPSYSPCRNHQVQ</sequence>
<dbReference type="Proteomes" id="UP001604335">
    <property type="component" value="Unassembled WGS sequence"/>
</dbReference>
<organism evidence="4 5">
    <name type="scientific">Limnothrix redekei LRLZ20PSL1</name>
    <dbReference type="NCBI Taxonomy" id="3112953"/>
    <lineage>
        <taxon>Bacteria</taxon>
        <taxon>Bacillati</taxon>
        <taxon>Cyanobacteriota</taxon>
        <taxon>Cyanophyceae</taxon>
        <taxon>Pseudanabaenales</taxon>
        <taxon>Pseudanabaenaceae</taxon>
        <taxon>Limnothrix</taxon>
    </lineage>
</organism>
<evidence type="ECO:0000256" key="2">
    <source>
        <dbReference type="ARBA" id="ARBA00022803"/>
    </source>
</evidence>
<evidence type="ECO:0000313" key="4">
    <source>
        <dbReference type="EMBL" id="MFG3817491.1"/>
    </source>
</evidence>
<reference evidence="5" key="1">
    <citation type="journal article" date="2024" name="Algal Res.">
        <title>Biochemical, toxicological and genomic investigation of a high-biomass producing Limnothrix strain isolated from Italian shallow drinking water reservoir.</title>
        <authorList>
            <person name="Simonazzi M."/>
            <person name="Shishido T.K."/>
            <person name="Delbaje E."/>
            <person name="Wahlsten M."/>
            <person name="Fewer D.P."/>
            <person name="Sivonen K."/>
            <person name="Pezzolesi L."/>
            <person name="Pistocchi R."/>
        </authorList>
    </citation>
    <scope>NUCLEOTIDE SEQUENCE [LARGE SCALE GENOMIC DNA]</scope>
    <source>
        <strain evidence="5">LRLZ20PSL1</strain>
    </source>
</reference>
<evidence type="ECO:0000256" key="1">
    <source>
        <dbReference type="ARBA" id="ARBA00022737"/>
    </source>
</evidence>
<proteinExistence type="predicted"/>
<protein>
    <submittedName>
        <fullName evidence="4">Tetratricopeptide repeat protein</fullName>
    </submittedName>
</protein>
<dbReference type="EMBL" id="JAZAQF010000043">
    <property type="protein sequence ID" value="MFG3817491.1"/>
    <property type="molecule type" value="Genomic_DNA"/>
</dbReference>
<keyword evidence="5" id="KW-1185">Reference proteome</keyword>
<dbReference type="InterPro" id="IPR051685">
    <property type="entry name" value="Ycf3/AcsC/BcsC/TPR_MFPF"/>
</dbReference>
<name>A0ABW7C8X8_9CYAN</name>
<dbReference type="SUPFAM" id="SSF48452">
    <property type="entry name" value="TPR-like"/>
    <property type="match status" value="1"/>
</dbReference>
<dbReference type="PANTHER" id="PTHR44943">
    <property type="entry name" value="CELLULOSE SYNTHASE OPERON PROTEIN C"/>
    <property type="match status" value="1"/>
</dbReference>
<dbReference type="PROSITE" id="PS50005">
    <property type="entry name" value="TPR"/>
    <property type="match status" value="1"/>
</dbReference>
<dbReference type="InterPro" id="IPR011990">
    <property type="entry name" value="TPR-like_helical_dom_sf"/>
</dbReference>
<evidence type="ECO:0000313" key="5">
    <source>
        <dbReference type="Proteomes" id="UP001604335"/>
    </source>
</evidence>
<dbReference type="PROSITE" id="PS50293">
    <property type="entry name" value="TPR_REGION"/>
    <property type="match status" value="1"/>
</dbReference>
<keyword evidence="2 3" id="KW-0802">TPR repeat</keyword>
<comment type="caution">
    <text evidence="4">The sequence shown here is derived from an EMBL/GenBank/DDBJ whole genome shotgun (WGS) entry which is preliminary data.</text>
</comment>
<accession>A0ABW7C8X8</accession>
<feature type="repeat" description="TPR" evidence="3">
    <location>
        <begin position="74"/>
        <end position="107"/>
    </location>
</feature>
<gene>
    <name evidence="4" type="ORF">VPK24_07565</name>
</gene>